<evidence type="ECO:0000313" key="12">
    <source>
        <dbReference type="Proteomes" id="UP000887540"/>
    </source>
</evidence>
<reference evidence="13" key="1">
    <citation type="submission" date="2022-11" db="UniProtKB">
        <authorList>
            <consortium name="WormBaseParasite"/>
        </authorList>
    </citation>
    <scope>IDENTIFICATION</scope>
</reference>
<keyword evidence="5" id="KW-0679">Respiratory chain</keyword>
<keyword evidence="10" id="KW-0496">Mitochondrion</keyword>
<keyword evidence="6" id="KW-0812">Transmembrane</keyword>
<evidence type="ECO:0000313" key="13">
    <source>
        <dbReference type="WBParaSite" id="ACRNAN_scaffold3247.g12481.t1"/>
    </source>
</evidence>
<evidence type="ECO:0000256" key="2">
    <source>
        <dbReference type="ARBA" id="ARBA00004298"/>
    </source>
</evidence>
<evidence type="ECO:0000256" key="3">
    <source>
        <dbReference type="ARBA" id="ARBA00005667"/>
    </source>
</evidence>
<organism evidence="12 13">
    <name type="scientific">Acrobeloides nanus</name>
    <dbReference type="NCBI Taxonomy" id="290746"/>
    <lineage>
        <taxon>Eukaryota</taxon>
        <taxon>Metazoa</taxon>
        <taxon>Ecdysozoa</taxon>
        <taxon>Nematoda</taxon>
        <taxon>Chromadorea</taxon>
        <taxon>Rhabditida</taxon>
        <taxon>Tylenchina</taxon>
        <taxon>Cephalobomorpha</taxon>
        <taxon>Cephaloboidea</taxon>
        <taxon>Cephalobidae</taxon>
        <taxon>Acrobeloides</taxon>
    </lineage>
</organism>
<evidence type="ECO:0000256" key="8">
    <source>
        <dbReference type="ARBA" id="ARBA00022982"/>
    </source>
</evidence>
<evidence type="ECO:0000256" key="9">
    <source>
        <dbReference type="ARBA" id="ARBA00022989"/>
    </source>
</evidence>
<keyword evidence="7" id="KW-0999">Mitochondrion inner membrane</keyword>
<dbReference type="InterPro" id="IPR012576">
    <property type="entry name" value="NDUFB3"/>
</dbReference>
<sequence length="103" mass="11870">MGGGHHEPFKVPDYKIYSNYKAFPQLSAYEKRLSRLGLKDPWIRNYVWLFDRRFENVQGILTTTKNLLKVGIKPGLIAAVTVIAIEEIYSKVKHGHTSWGKTH</sequence>
<protein>
    <submittedName>
        <fullName evidence="13">NADH dehydrogenase [ubiquinone] 1 beta subcomplex subunit 3</fullName>
    </submittedName>
</protein>
<evidence type="ECO:0000256" key="11">
    <source>
        <dbReference type="ARBA" id="ARBA00023136"/>
    </source>
</evidence>
<proteinExistence type="inferred from homology"/>
<accession>A0A914DQK4</accession>
<evidence type="ECO:0000256" key="4">
    <source>
        <dbReference type="ARBA" id="ARBA00022448"/>
    </source>
</evidence>
<dbReference type="Proteomes" id="UP000887540">
    <property type="component" value="Unplaced"/>
</dbReference>
<dbReference type="GO" id="GO:0022900">
    <property type="term" value="P:electron transport chain"/>
    <property type="evidence" value="ECO:0007669"/>
    <property type="project" value="InterPro"/>
</dbReference>
<evidence type="ECO:0000256" key="10">
    <source>
        <dbReference type="ARBA" id="ARBA00023128"/>
    </source>
</evidence>
<dbReference type="Pfam" id="PF08122">
    <property type="entry name" value="NDUF_B12"/>
    <property type="match status" value="1"/>
</dbReference>
<evidence type="ECO:0000256" key="1">
    <source>
        <dbReference type="ARBA" id="ARBA00003195"/>
    </source>
</evidence>
<keyword evidence="11" id="KW-0472">Membrane</keyword>
<keyword evidence="4" id="KW-0813">Transport</keyword>
<keyword evidence="8" id="KW-0249">Electron transport</keyword>
<dbReference type="GO" id="GO:0005743">
    <property type="term" value="C:mitochondrial inner membrane"/>
    <property type="evidence" value="ECO:0007669"/>
    <property type="project" value="UniProtKB-SubCell"/>
</dbReference>
<evidence type="ECO:0000256" key="6">
    <source>
        <dbReference type="ARBA" id="ARBA00022692"/>
    </source>
</evidence>
<comment type="similarity">
    <text evidence="3">Belongs to the complex I NDUFB3 subunit family.</text>
</comment>
<comment type="function">
    <text evidence="1">Accessory subunit of the mitochondrial membrane respiratory chain NADH dehydrogenase (Complex I), that is believed not to be involved in catalysis. Complex I functions in the transfer of electrons from NADH to the respiratory chain. The immediate electron acceptor for the enzyme is believed to be ubiquinone.</text>
</comment>
<keyword evidence="9" id="KW-1133">Transmembrane helix</keyword>
<evidence type="ECO:0000256" key="7">
    <source>
        <dbReference type="ARBA" id="ARBA00022792"/>
    </source>
</evidence>
<dbReference type="WBParaSite" id="ACRNAN_scaffold3247.g12481.t1">
    <property type="protein sequence ID" value="ACRNAN_scaffold3247.g12481.t1"/>
    <property type="gene ID" value="ACRNAN_scaffold3247.g12481"/>
</dbReference>
<keyword evidence="12" id="KW-1185">Reference proteome</keyword>
<comment type="subcellular location">
    <subcellularLocation>
        <location evidence="2">Mitochondrion inner membrane</location>
        <topology evidence="2">Single-pass membrane protein</topology>
        <orientation evidence="2">Matrix side</orientation>
    </subcellularLocation>
</comment>
<evidence type="ECO:0000256" key="5">
    <source>
        <dbReference type="ARBA" id="ARBA00022660"/>
    </source>
</evidence>
<name>A0A914DQK4_9BILA</name>
<dbReference type="AlphaFoldDB" id="A0A914DQK4"/>